<evidence type="ECO:0000259" key="14">
    <source>
        <dbReference type="PROSITE" id="PS50015"/>
    </source>
</evidence>
<accession>A0A9Q0MV14</accession>
<dbReference type="InterPro" id="IPR041805">
    <property type="entry name" value="ASMase/PPN1_MPP"/>
</dbReference>
<evidence type="ECO:0000256" key="2">
    <source>
        <dbReference type="ARBA" id="ARBA00004613"/>
    </source>
</evidence>
<evidence type="ECO:0000313" key="15">
    <source>
        <dbReference type="EMBL" id="KAJ6637744.1"/>
    </source>
</evidence>
<dbReference type="Pfam" id="PF19272">
    <property type="entry name" value="ASMase_C"/>
    <property type="match status" value="1"/>
</dbReference>
<feature type="domain" description="Saposin B-type" evidence="14">
    <location>
        <begin position="309"/>
        <end position="395"/>
    </location>
</feature>
<proteinExistence type="inferred from homology"/>
<evidence type="ECO:0000313" key="16">
    <source>
        <dbReference type="Proteomes" id="UP001151699"/>
    </source>
</evidence>
<evidence type="ECO:0000256" key="4">
    <source>
        <dbReference type="ARBA" id="ARBA00022525"/>
    </source>
</evidence>
<evidence type="ECO:0000256" key="3">
    <source>
        <dbReference type="ARBA" id="ARBA00008234"/>
    </source>
</evidence>
<keyword evidence="16" id="KW-1185">Reference proteome</keyword>
<feature type="signal peptide" evidence="13">
    <location>
        <begin position="1"/>
        <end position="17"/>
    </location>
</feature>
<comment type="subcellular location">
    <subcellularLocation>
        <location evidence="2">Secreted</location>
    </subcellularLocation>
</comment>
<dbReference type="CDD" id="cd00842">
    <property type="entry name" value="MPP_ASMase"/>
    <property type="match status" value="1"/>
</dbReference>
<dbReference type="PROSITE" id="PS50015">
    <property type="entry name" value="SAP_B"/>
    <property type="match status" value="1"/>
</dbReference>
<dbReference type="GO" id="GO:0046872">
    <property type="term" value="F:metal ion binding"/>
    <property type="evidence" value="ECO:0007669"/>
    <property type="project" value="UniProtKB-KW"/>
</dbReference>
<gene>
    <name evidence="15" type="primary">SMPD1_0</name>
    <name evidence="15" type="ORF">Bhyg_10475</name>
</gene>
<dbReference type="InterPro" id="IPR004843">
    <property type="entry name" value="Calcineurin-like_PHP"/>
</dbReference>
<name>A0A9Q0MV14_9DIPT</name>
<dbReference type="GO" id="GO:0006685">
    <property type="term" value="P:sphingomyelin catabolic process"/>
    <property type="evidence" value="ECO:0007669"/>
    <property type="project" value="TreeGrafter"/>
</dbReference>
<reference evidence="15" key="1">
    <citation type="submission" date="2022-07" db="EMBL/GenBank/DDBJ databases">
        <authorList>
            <person name="Trinca V."/>
            <person name="Uliana J.V.C."/>
            <person name="Torres T.T."/>
            <person name="Ward R.J."/>
            <person name="Monesi N."/>
        </authorList>
    </citation>
    <scope>NUCLEOTIDE SEQUENCE</scope>
    <source>
        <strain evidence="15">HSMRA1968</strain>
        <tissue evidence="15">Whole embryos</tissue>
    </source>
</reference>
<comment type="catalytic activity">
    <reaction evidence="12">
        <text>a sphingomyelin + H2O = phosphocholine + an N-acylsphing-4-enine + H(+)</text>
        <dbReference type="Rhea" id="RHEA:19253"/>
        <dbReference type="ChEBI" id="CHEBI:15377"/>
        <dbReference type="ChEBI" id="CHEBI:15378"/>
        <dbReference type="ChEBI" id="CHEBI:17636"/>
        <dbReference type="ChEBI" id="CHEBI:52639"/>
        <dbReference type="ChEBI" id="CHEBI:295975"/>
        <dbReference type="EC" id="3.1.4.12"/>
    </reaction>
    <physiologicalReaction direction="left-to-right" evidence="12">
        <dbReference type="Rhea" id="RHEA:19254"/>
    </physiologicalReaction>
</comment>
<dbReference type="GO" id="GO:0061750">
    <property type="term" value="F:acid sphingomyelin phosphodiesterase activity"/>
    <property type="evidence" value="ECO:0007669"/>
    <property type="project" value="TreeGrafter"/>
</dbReference>
<evidence type="ECO:0000256" key="10">
    <source>
        <dbReference type="ARBA" id="ARBA00023180"/>
    </source>
</evidence>
<comment type="cofactor">
    <cofactor evidence="1">
        <name>Zn(2+)</name>
        <dbReference type="ChEBI" id="CHEBI:29105"/>
    </cofactor>
</comment>
<dbReference type="SUPFAM" id="SSF47862">
    <property type="entry name" value="Saposin"/>
    <property type="match status" value="1"/>
</dbReference>
<dbReference type="InterPro" id="IPR004302">
    <property type="entry name" value="Cellulose/chitin-bd_N"/>
</dbReference>
<dbReference type="InterPro" id="IPR011001">
    <property type="entry name" value="Saposin-like"/>
</dbReference>
<dbReference type="GO" id="GO:0016798">
    <property type="term" value="F:hydrolase activity, acting on glycosyl bonds"/>
    <property type="evidence" value="ECO:0007669"/>
    <property type="project" value="UniProtKB-KW"/>
</dbReference>
<dbReference type="Gene3D" id="3.60.21.10">
    <property type="match status" value="1"/>
</dbReference>
<keyword evidence="6 13" id="KW-0732">Signal</keyword>
<evidence type="ECO:0000256" key="9">
    <source>
        <dbReference type="ARBA" id="ARBA00023157"/>
    </source>
</evidence>
<evidence type="ECO:0000256" key="7">
    <source>
        <dbReference type="ARBA" id="ARBA00022801"/>
    </source>
</evidence>
<evidence type="ECO:0000256" key="8">
    <source>
        <dbReference type="ARBA" id="ARBA00022833"/>
    </source>
</evidence>
<comment type="similarity">
    <text evidence="3">Belongs to the acid sphingomyelinase family.</text>
</comment>
<sequence>MLRNFVTFFAICGIALAHVRLRHPAGRSSIWRDPQFVHLNPPVNEKDDAAYCGGGRYLQPDPVDNCGICGDIASEEIPRANEHGGTYGRGIITGIYRPGQEINIETEFTIPHWGYLEMHLCNDATRETEECFKKLSFGDGDRDKHILFGTPQWINTTVVLPTDVSCKQCVLRLHYRGGQQGTCEDGTQGRANYSEKKKKWSLLPLQNNFAQVLTQIRSNQSISRSHSINMKYLVTAAVIFLCSGFVIGSLHSNKDSNVFHINKNKFAIEYLNYYKTGIKSPYLVNALKYAKFPLEARMKEADDISPQNQDPLCTLCNVGMQVMLLYLAFGATNAELADLAFLLCMEMEVQERPVCRGLIDIHVDTVAFILRSNPSITSEFVCGMVFQGTGCEMNEDEIPEWSINIDPNGRPINGSKSVIPSPSSDDITIVHITDTHYDPKYQVGAVANCGCVLELCVLGMNGESINVSFFLALACCRYDQGVPELPENGAGYWGDYRDCDSPWIAIEDAFIQINQTHPNLTYVYYTGDVIDHGAWETSHEGNAASMAKTYRGLAESFPNIPIYPIIGNHEPHPVNQFAPDYINYTSLSSREFYRNIADEWSDWLPSDARQTIEEDGYYTVLVRDGFRIIAINNNDCYTYNFWLLYNASYPAKQLQWLHDTLLEAEANEEKVHILAHVPSGEGGCYNTWAREYRRIVDRFWDTISAQFNGHTHRDEFNIFYARDHPNDAINVAWNGGSVTPYSFVNPNYRIYTVETETYQVVEHETWIYNLTEANLNASANPNWFREYTFTEAYNVTNLSPASLDELMTSFATDRELISTFWMYKVKMGDPSLDDGCDNECLSKHLQEILTTEFGSVNPRLDEILELFWSSVGED</sequence>
<keyword evidence="5" id="KW-0479">Metal-binding</keyword>
<evidence type="ECO:0000256" key="5">
    <source>
        <dbReference type="ARBA" id="ARBA00022723"/>
    </source>
</evidence>
<evidence type="ECO:0000256" key="11">
    <source>
        <dbReference type="ARBA" id="ARBA00023295"/>
    </source>
</evidence>
<keyword evidence="11" id="KW-0326">Glycosidase</keyword>
<evidence type="ECO:0000256" key="12">
    <source>
        <dbReference type="ARBA" id="ARBA00047268"/>
    </source>
</evidence>
<dbReference type="InterPro" id="IPR045473">
    <property type="entry name" value="ASM_C"/>
</dbReference>
<dbReference type="Proteomes" id="UP001151699">
    <property type="component" value="Chromosome X"/>
</dbReference>
<organism evidence="15 16">
    <name type="scientific">Pseudolycoriella hygida</name>
    <dbReference type="NCBI Taxonomy" id="35572"/>
    <lineage>
        <taxon>Eukaryota</taxon>
        <taxon>Metazoa</taxon>
        <taxon>Ecdysozoa</taxon>
        <taxon>Arthropoda</taxon>
        <taxon>Hexapoda</taxon>
        <taxon>Insecta</taxon>
        <taxon>Pterygota</taxon>
        <taxon>Neoptera</taxon>
        <taxon>Endopterygota</taxon>
        <taxon>Diptera</taxon>
        <taxon>Nematocera</taxon>
        <taxon>Sciaroidea</taxon>
        <taxon>Sciaridae</taxon>
        <taxon>Pseudolycoriella</taxon>
    </lineage>
</organism>
<dbReference type="GO" id="GO:0016020">
    <property type="term" value="C:membrane"/>
    <property type="evidence" value="ECO:0007669"/>
    <property type="project" value="GOC"/>
</dbReference>
<evidence type="ECO:0000256" key="13">
    <source>
        <dbReference type="SAM" id="SignalP"/>
    </source>
</evidence>
<dbReference type="Pfam" id="PF03067">
    <property type="entry name" value="LPMO_10"/>
    <property type="match status" value="1"/>
</dbReference>
<evidence type="ECO:0000256" key="6">
    <source>
        <dbReference type="ARBA" id="ARBA00022729"/>
    </source>
</evidence>
<dbReference type="SUPFAM" id="SSF56300">
    <property type="entry name" value="Metallo-dependent phosphatases"/>
    <property type="match status" value="1"/>
</dbReference>
<feature type="chain" id="PRO_5040296282" evidence="13">
    <location>
        <begin position="18"/>
        <end position="874"/>
    </location>
</feature>
<dbReference type="InterPro" id="IPR008139">
    <property type="entry name" value="SaposinB_dom"/>
</dbReference>
<dbReference type="GO" id="GO:0046513">
    <property type="term" value="P:ceramide biosynthetic process"/>
    <property type="evidence" value="ECO:0007669"/>
    <property type="project" value="TreeGrafter"/>
</dbReference>
<keyword evidence="10" id="KW-0325">Glycoprotein</keyword>
<comment type="caution">
    <text evidence="15">The sequence shown here is derived from an EMBL/GenBank/DDBJ whole genome shotgun (WGS) entry which is preliminary data.</text>
</comment>
<dbReference type="AlphaFoldDB" id="A0A9Q0MV14"/>
<keyword evidence="7" id="KW-0378">Hydrolase</keyword>
<dbReference type="EMBL" id="WJQU01000003">
    <property type="protein sequence ID" value="KAJ6637744.1"/>
    <property type="molecule type" value="Genomic_DNA"/>
</dbReference>
<keyword evidence="8" id="KW-0862">Zinc</keyword>
<dbReference type="PANTHER" id="PTHR10340:SF29">
    <property type="entry name" value="SPHINGOMYELIN PHOSPHODIESTERASE"/>
    <property type="match status" value="1"/>
</dbReference>
<dbReference type="Pfam" id="PF00149">
    <property type="entry name" value="Metallophos"/>
    <property type="match status" value="1"/>
</dbReference>
<dbReference type="GO" id="GO:0005615">
    <property type="term" value="C:extracellular space"/>
    <property type="evidence" value="ECO:0007669"/>
    <property type="project" value="TreeGrafter"/>
</dbReference>
<dbReference type="OrthoDB" id="282973at2759"/>
<protein>
    <submittedName>
        <fullName evidence="15">Sphingomyelin phosphodiesterase</fullName>
    </submittedName>
</protein>
<keyword evidence="4" id="KW-0964">Secreted</keyword>
<dbReference type="GO" id="GO:0005764">
    <property type="term" value="C:lysosome"/>
    <property type="evidence" value="ECO:0007669"/>
    <property type="project" value="TreeGrafter"/>
</dbReference>
<dbReference type="InterPro" id="IPR029052">
    <property type="entry name" value="Metallo-depent_PP-like"/>
</dbReference>
<evidence type="ECO:0000256" key="1">
    <source>
        <dbReference type="ARBA" id="ARBA00001947"/>
    </source>
</evidence>
<keyword evidence="9" id="KW-1015">Disulfide bond</keyword>
<dbReference type="PANTHER" id="PTHR10340">
    <property type="entry name" value="SPHINGOMYELIN PHOSPHODIESTERASE"/>
    <property type="match status" value="1"/>
</dbReference>